<feature type="compositionally biased region" description="Polar residues" evidence="1">
    <location>
        <begin position="19"/>
        <end position="28"/>
    </location>
</feature>
<evidence type="ECO:0000313" key="2">
    <source>
        <dbReference type="EMBL" id="KKN03244.1"/>
    </source>
</evidence>
<protein>
    <submittedName>
        <fullName evidence="2">Uncharacterized protein</fullName>
    </submittedName>
</protein>
<dbReference type="AlphaFoldDB" id="A0A0F9MBW0"/>
<reference evidence="2" key="1">
    <citation type="journal article" date="2015" name="Nature">
        <title>Complex archaea that bridge the gap between prokaryotes and eukaryotes.</title>
        <authorList>
            <person name="Spang A."/>
            <person name="Saw J.H."/>
            <person name="Jorgensen S.L."/>
            <person name="Zaremba-Niedzwiedzka K."/>
            <person name="Martijn J."/>
            <person name="Lind A.E."/>
            <person name="van Eijk R."/>
            <person name="Schleper C."/>
            <person name="Guy L."/>
            <person name="Ettema T.J."/>
        </authorList>
    </citation>
    <scope>NUCLEOTIDE SEQUENCE</scope>
</reference>
<accession>A0A0F9MBW0</accession>
<dbReference type="EMBL" id="LAZR01005055">
    <property type="protein sequence ID" value="KKN03244.1"/>
    <property type="molecule type" value="Genomic_DNA"/>
</dbReference>
<gene>
    <name evidence="2" type="ORF">LCGC14_1109560</name>
</gene>
<name>A0A0F9MBW0_9ZZZZ</name>
<organism evidence="2">
    <name type="scientific">marine sediment metagenome</name>
    <dbReference type="NCBI Taxonomy" id="412755"/>
    <lineage>
        <taxon>unclassified sequences</taxon>
        <taxon>metagenomes</taxon>
        <taxon>ecological metagenomes</taxon>
    </lineage>
</organism>
<feature type="region of interest" description="Disordered" evidence="1">
    <location>
        <begin position="19"/>
        <end position="38"/>
    </location>
</feature>
<proteinExistence type="predicted"/>
<evidence type="ECO:0000256" key="1">
    <source>
        <dbReference type="SAM" id="MobiDB-lite"/>
    </source>
</evidence>
<comment type="caution">
    <text evidence="2">The sequence shown here is derived from an EMBL/GenBank/DDBJ whole genome shotgun (WGS) entry which is preliminary data.</text>
</comment>
<sequence length="102" mass="11670">MTPCKPHDTEYLKNFTPVSRRTDPLSSKQAEKEINGNGLRNRQQEVVFQAVRKYPNHTSKELCAITGIDRHVVARRLPELFKRGPSRKCNIGNRLAVTWAVV</sequence>